<gene>
    <name evidence="1" type="ORF">FIBSPDRAFT_899114</name>
</gene>
<proteinExistence type="predicted"/>
<reference evidence="1 2" key="1">
    <citation type="journal article" date="2016" name="Mol. Biol. Evol.">
        <title>Comparative Genomics of Early-Diverging Mushroom-Forming Fungi Provides Insights into the Origins of Lignocellulose Decay Capabilities.</title>
        <authorList>
            <person name="Nagy L.G."/>
            <person name="Riley R."/>
            <person name="Tritt A."/>
            <person name="Adam C."/>
            <person name="Daum C."/>
            <person name="Floudas D."/>
            <person name="Sun H."/>
            <person name="Yadav J.S."/>
            <person name="Pangilinan J."/>
            <person name="Larsson K.H."/>
            <person name="Matsuura K."/>
            <person name="Barry K."/>
            <person name="Labutti K."/>
            <person name="Kuo R."/>
            <person name="Ohm R.A."/>
            <person name="Bhattacharya S.S."/>
            <person name="Shirouzu T."/>
            <person name="Yoshinaga Y."/>
            <person name="Martin F.M."/>
            <person name="Grigoriev I.V."/>
            <person name="Hibbett D.S."/>
        </authorList>
    </citation>
    <scope>NUCLEOTIDE SEQUENCE [LARGE SCALE GENOMIC DNA]</scope>
    <source>
        <strain evidence="1 2">CBS 109695</strain>
    </source>
</reference>
<evidence type="ECO:0000313" key="2">
    <source>
        <dbReference type="Proteomes" id="UP000076532"/>
    </source>
</evidence>
<dbReference type="Proteomes" id="UP000076532">
    <property type="component" value="Unassembled WGS sequence"/>
</dbReference>
<keyword evidence="2" id="KW-1185">Reference proteome</keyword>
<protein>
    <submittedName>
        <fullName evidence="1">Uncharacterized protein</fullName>
    </submittedName>
</protein>
<evidence type="ECO:0000313" key="1">
    <source>
        <dbReference type="EMBL" id="KZP11214.1"/>
    </source>
</evidence>
<organism evidence="1 2">
    <name type="scientific">Athelia psychrophila</name>
    <dbReference type="NCBI Taxonomy" id="1759441"/>
    <lineage>
        <taxon>Eukaryota</taxon>
        <taxon>Fungi</taxon>
        <taxon>Dikarya</taxon>
        <taxon>Basidiomycota</taxon>
        <taxon>Agaricomycotina</taxon>
        <taxon>Agaricomycetes</taxon>
        <taxon>Agaricomycetidae</taxon>
        <taxon>Atheliales</taxon>
        <taxon>Atheliaceae</taxon>
        <taxon>Athelia</taxon>
    </lineage>
</organism>
<accession>A0A166A3D7</accession>
<dbReference type="EMBL" id="KV417666">
    <property type="protein sequence ID" value="KZP11214.1"/>
    <property type="molecule type" value="Genomic_DNA"/>
</dbReference>
<dbReference type="AlphaFoldDB" id="A0A166A3D7"/>
<sequence>MAAHWQNLNINHIFVGGPNTNLALAITHPNQYWSPVHSFISSTLTAAFECHIWESTGTTPLQKVVLDASTQRSPQAPISQTIHPTSNVLDHDIDFDSWAGFEKIKEVVFSAGTVHIGYMINLQITAFPQATNQKFLNVYPPGRKRTLIPSPYAVPVGPEAGDISNIGVCSNIHIMSKTSGDHSGSVDLPIAIKHLKWNNILSLSALVRCVTWRLMEGNWQQVLVTT</sequence>
<name>A0A166A3D7_9AGAM</name>